<organism evidence="6 9">
    <name type="scientific">Marinomonas gallaica</name>
    <dbReference type="NCBI Taxonomy" id="1806667"/>
    <lineage>
        <taxon>Bacteria</taxon>
        <taxon>Pseudomonadati</taxon>
        <taxon>Pseudomonadota</taxon>
        <taxon>Gammaproteobacteria</taxon>
        <taxon>Oceanospirillales</taxon>
        <taxon>Oceanospirillaceae</taxon>
        <taxon>Marinomonas</taxon>
    </lineage>
</organism>
<evidence type="ECO:0000256" key="3">
    <source>
        <dbReference type="ARBA" id="ARBA00023125"/>
    </source>
</evidence>
<sequence>MSNFHRKRVLASLNALPLFEAAAFFESFSKAAHSLNVTHGAVSRAVSTLEERLGVPLFYRRNRRVVLTPAGVLLHNATKESLDRLDDAVEKIHRHSVSSPFFVISCEPTLAMRWLLPKLGEFYRLHPELNVDVRMAGGPIDLLSEGCDVAIRRSDFGVPDDYRVTPFAAERAGPVCTAAYFKSIDQDWRKGTRLHSRTRPMAWKDWLSLVEGEKTILQNDSDASLERYFDHFFYALQAAQSGLGMAIGSYPVVQQDIEEGFLIAPWDDELTGHCYQVLSLDRLTPDPRVIALENWLKTLCVLGKDGS</sequence>
<reference evidence="6 9" key="2">
    <citation type="submission" date="2016-06" db="EMBL/GenBank/DDBJ databases">
        <authorList>
            <person name="Kjaerup R.B."/>
            <person name="Dalgaard T.S."/>
            <person name="Juul-Madsen H.R."/>
        </authorList>
    </citation>
    <scope>NUCLEOTIDE SEQUENCE [LARGE SCALE GENOMIC DNA]</scope>
    <source>
        <strain evidence="6 9">CECT 5115</strain>
    </source>
</reference>
<evidence type="ECO:0000256" key="2">
    <source>
        <dbReference type="ARBA" id="ARBA00023015"/>
    </source>
</evidence>
<accession>A0A1C3JSL9</accession>
<keyword evidence="2" id="KW-0805">Transcription regulation</keyword>
<dbReference type="PRINTS" id="PR00039">
    <property type="entry name" value="HTHLYSR"/>
</dbReference>
<dbReference type="InterPro" id="IPR036390">
    <property type="entry name" value="WH_DNA-bd_sf"/>
</dbReference>
<dbReference type="Proteomes" id="UP000092840">
    <property type="component" value="Unassembled WGS sequence"/>
</dbReference>
<dbReference type="InterPro" id="IPR036388">
    <property type="entry name" value="WH-like_DNA-bd_sf"/>
</dbReference>
<keyword evidence="8" id="KW-1185">Reference proteome</keyword>
<dbReference type="InterPro" id="IPR000847">
    <property type="entry name" value="LysR_HTH_N"/>
</dbReference>
<dbReference type="Pfam" id="PF00126">
    <property type="entry name" value="HTH_1"/>
    <property type="match status" value="1"/>
</dbReference>
<comment type="similarity">
    <text evidence="1">Belongs to the LysR transcriptional regulatory family.</text>
</comment>
<dbReference type="Gene3D" id="1.10.10.10">
    <property type="entry name" value="Winged helix-like DNA-binding domain superfamily/Winged helix DNA-binding domain"/>
    <property type="match status" value="1"/>
</dbReference>
<name>A0A1C3JSL9_9GAMM</name>
<dbReference type="FunFam" id="1.10.10.10:FF:000001">
    <property type="entry name" value="LysR family transcriptional regulator"/>
    <property type="match status" value="1"/>
</dbReference>
<dbReference type="EMBL" id="FLRB01000019">
    <property type="protein sequence ID" value="SBT22611.1"/>
    <property type="molecule type" value="Genomic_DNA"/>
</dbReference>
<dbReference type="InterPro" id="IPR058163">
    <property type="entry name" value="LysR-type_TF_proteobact-type"/>
</dbReference>
<keyword evidence="4" id="KW-0804">Transcription</keyword>
<evidence type="ECO:0000259" key="5">
    <source>
        <dbReference type="PROSITE" id="PS50931"/>
    </source>
</evidence>
<dbReference type="AlphaFoldDB" id="A0A1C3JSL9"/>
<evidence type="ECO:0000313" key="9">
    <source>
        <dbReference type="Proteomes" id="UP000092871"/>
    </source>
</evidence>
<gene>
    <name evidence="6" type="primary">gcvA_6</name>
    <name evidence="7" type="synonym">gcvA_7</name>
    <name evidence="6" type="ORF">MGA5115_02352</name>
    <name evidence="7" type="ORF">MGA5116_03234</name>
</gene>
<keyword evidence="3" id="KW-0238">DNA-binding</keyword>
<evidence type="ECO:0000256" key="4">
    <source>
        <dbReference type="ARBA" id="ARBA00023163"/>
    </source>
</evidence>
<dbReference type="RefSeq" id="WP_067036709.1">
    <property type="nucleotide sequence ID" value="NZ_FLRA01000017.1"/>
</dbReference>
<protein>
    <submittedName>
        <fullName evidence="6">Glycine cleavage system transcriptional activator</fullName>
    </submittedName>
</protein>
<feature type="domain" description="HTH lysR-type" evidence="5">
    <location>
        <begin position="13"/>
        <end position="68"/>
    </location>
</feature>
<reference evidence="7 8" key="1">
    <citation type="submission" date="2016-06" db="EMBL/GenBank/DDBJ databases">
        <authorList>
            <person name="Rodrigo-Torres L."/>
            <person name="Arahal D.R."/>
        </authorList>
    </citation>
    <scope>NUCLEOTIDE SEQUENCE [LARGE SCALE GENOMIC DNA]</scope>
    <source>
        <strain evidence="7 8">CECT 5116</strain>
    </source>
</reference>
<dbReference type="SUPFAM" id="SSF53850">
    <property type="entry name" value="Periplasmic binding protein-like II"/>
    <property type="match status" value="1"/>
</dbReference>
<dbReference type="SUPFAM" id="SSF46785">
    <property type="entry name" value="Winged helix' DNA-binding domain"/>
    <property type="match status" value="1"/>
</dbReference>
<dbReference type="Pfam" id="PF03466">
    <property type="entry name" value="LysR_substrate"/>
    <property type="match status" value="1"/>
</dbReference>
<evidence type="ECO:0000313" key="6">
    <source>
        <dbReference type="EMBL" id="SBT18231.1"/>
    </source>
</evidence>
<dbReference type="EMBL" id="FLRA01000017">
    <property type="protein sequence ID" value="SBT18231.1"/>
    <property type="molecule type" value="Genomic_DNA"/>
</dbReference>
<dbReference type="GO" id="GO:0003700">
    <property type="term" value="F:DNA-binding transcription factor activity"/>
    <property type="evidence" value="ECO:0007669"/>
    <property type="project" value="InterPro"/>
</dbReference>
<dbReference type="Proteomes" id="UP000092871">
    <property type="component" value="Unassembled WGS sequence"/>
</dbReference>
<dbReference type="InterPro" id="IPR005119">
    <property type="entry name" value="LysR_subst-bd"/>
</dbReference>
<evidence type="ECO:0000313" key="7">
    <source>
        <dbReference type="EMBL" id="SBT22611.1"/>
    </source>
</evidence>
<dbReference type="PANTHER" id="PTHR30537:SF74">
    <property type="entry name" value="HTH-TYPE TRANSCRIPTIONAL REGULATOR TRPI"/>
    <property type="match status" value="1"/>
</dbReference>
<dbReference type="GO" id="GO:0006351">
    <property type="term" value="P:DNA-templated transcription"/>
    <property type="evidence" value="ECO:0007669"/>
    <property type="project" value="TreeGrafter"/>
</dbReference>
<dbReference type="PROSITE" id="PS50931">
    <property type="entry name" value="HTH_LYSR"/>
    <property type="match status" value="1"/>
</dbReference>
<evidence type="ECO:0000313" key="8">
    <source>
        <dbReference type="Proteomes" id="UP000092840"/>
    </source>
</evidence>
<evidence type="ECO:0000256" key="1">
    <source>
        <dbReference type="ARBA" id="ARBA00009437"/>
    </source>
</evidence>
<proteinExistence type="inferred from homology"/>
<dbReference type="OrthoDB" id="6787458at2"/>
<dbReference type="GO" id="GO:0043565">
    <property type="term" value="F:sequence-specific DNA binding"/>
    <property type="evidence" value="ECO:0007669"/>
    <property type="project" value="TreeGrafter"/>
</dbReference>
<dbReference type="Gene3D" id="3.40.190.10">
    <property type="entry name" value="Periplasmic binding protein-like II"/>
    <property type="match status" value="2"/>
</dbReference>
<dbReference type="PANTHER" id="PTHR30537">
    <property type="entry name" value="HTH-TYPE TRANSCRIPTIONAL REGULATOR"/>
    <property type="match status" value="1"/>
</dbReference>